<evidence type="ECO:0000313" key="2">
    <source>
        <dbReference type="Proteomes" id="UP000327118"/>
    </source>
</evidence>
<keyword evidence="2" id="KW-1185">Reference proteome</keyword>
<sequence>MSEPHDEISKNFFSEIESASESDDLKTLLQSHLFRTCGERLNLLDPANKVTPYLVRWIARKMVVHVIREFPELLNIELEKLT</sequence>
<organism evidence="1 2">
    <name type="scientific">Aspergillus coremiiformis</name>
    <dbReference type="NCBI Taxonomy" id="138285"/>
    <lineage>
        <taxon>Eukaryota</taxon>
        <taxon>Fungi</taxon>
        <taxon>Dikarya</taxon>
        <taxon>Ascomycota</taxon>
        <taxon>Pezizomycotina</taxon>
        <taxon>Eurotiomycetes</taxon>
        <taxon>Eurotiomycetidae</taxon>
        <taxon>Eurotiales</taxon>
        <taxon>Aspergillaceae</taxon>
        <taxon>Aspergillus</taxon>
        <taxon>Aspergillus subgen. Circumdati</taxon>
    </lineage>
</organism>
<proteinExistence type="predicted"/>
<name>A0A5N6ZEF8_9EURO</name>
<reference evidence="2" key="1">
    <citation type="submission" date="2019-04" db="EMBL/GenBank/DDBJ databases">
        <title>Friends and foes A comparative genomics studyof 23 Aspergillus species from section Flavi.</title>
        <authorList>
            <consortium name="DOE Joint Genome Institute"/>
            <person name="Kjaerbolling I."/>
            <person name="Vesth T."/>
            <person name="Frisvad J.C."/>
            <person name="Nybo J.L."/>
            <person name="Theobald S."/>
            <person name="Kildgaard S."/>
            <person name="Isbrandt T."/>
            <person name="Kuo A."/>
            <person name="Sato A."/>
            <person name="Lyhne E.K."/>
            <person name="Kogle M.E."/>
            <person name="Wiebenga A."/>
            <person name="Kun R.S."/>
            <person name="Lubbers R.J."/>
            <person name="Makela M.R."/>
            <person name="Barry K."/>
            <person name="Chovatia M."/>
            <person name="Clum A."/>
            <person name="Daum C."/>
            <person name="Haridas S."/>
            <person name="He G."/>
            <person name="LaButti K."/>
            <person name="Lipzen A."/>
            <person name="Mondo S."/>
            <person name="Riley R."/>
            <person name="Salamov A."/>
            <person name="Simmons B.A."/>
            <person name="Magnuson J.K."/>
            <person name="Henrissat B."/>
            <person name="Mortensen U.H."/>
            <person name="Larsen T.O."/>
            <person name="Devries R.P."/>
            <person name="Grigoriev I.V."/>
            <person name="Machida M."/>
            <person name="Baker S.E."/>
            <person name="Andersen M.R."/>
        </authorList>
    </citation>
    <scope>NUCLEOTIDE SEQUENCE [LARGE SCALE GENOMIC DNA]</scope>
    <source>
        <strain evidence="2">CBS 553.77</strain>
    </source>
</reference>
<accession>A0A5N6ZEF8</accession>
<gene>
    <name evidence="1" type="ORF">BDV28DRAFT_127851</name>
</gene>
<evidence type="ECO:0000313" key="1">
    <source>
        <dbReference type="EMBL" id="KAE8356051.1"/>
    </source>
</evidence>
<protein>
    <submittedName>
        <fullName evidence="1">Uncharacterized protein</fullName>
    </submittedName>
</protein>
<dbReference type="EMBL" id="ML739043">
    <property type="protein sequence ID" value="KAE8356051.1"/>
    <property type="molecule type" value="Genomic_DNA"/>
</dbReference>
<dbReference type="Proteomes" id="UP000327118">
    <property type="component" value="Unassembled WGS sequence"/>
</dbReference>
<dbReference type="AlphaFoldDB" id="A0A5N6ZEF8"/>